<protein>
    <submittedName>
        <fullName evidence="2">Uncharacterized protein</fullName>
    </submittedName>
</protein>
<name>S9VZH4_SCHCR</name>
<keyword evidence="1" id="KW-1133">Transmembrane helix</keyword>
<evidence type="ECO:0000256" key="1">
    <source>
        <dbReference type="SAM" id="Phobius"/>
    </source>
</evidence>
<accession>S9VZH4</accession>
<gene>
    <name evidence="2" type="ORF">SPOG_05488</name>
</gene>
<keyword evidence="1" id="KW-0472">Membrane</keyword>
<evidence type="ECO:0000313" key="3">
    <source>
        <dbReference type="Proteomes" id="UP000015464"/>
    </source>
</evidence>
<keyword evidence="1" id="KW-0812">Transmembrane</keyword>
<sequence length="75" mass="9069">MLFNCFIRFLFTIYFCVLSFTYLFPCMLHLNDRTLWKEPETENRQRKRMSEHLYYPGGSDHLNCPCPTEASAFIY</sequence>
<dbReference type="EMBL" id="KE546988">
    <property type="protein sequence ID" value="EPY53043.1"/>
    <property type="molecule type" value="Genomic_DNA"/>
</dbReference>
<feature type="transmembrane region" description="Helical" evidence="1">
    <location>
        <begin position="6"/>
        <end position="28"/>
    </location>
</feature>
<evidence type="ECO:0000313" key="2">
    <source>
        <dbReference type="EMBL" id="EPY53043.1"/>
    </source>
</evidence>
<reference evidence="2 3" key="1">
    <citation type="journal article" date="2011" name="Science">
        <title>Comparative functional genomics of the fission yeasts.</title>
        <authorList>
            <person name="Rhind N."/>
            <person name="Chen Z."/>
            <person name="Yassour M."/>
            <person name="Thompson D.A."/>
            <person name="Haas B.J."/>
            <person name="Habib N."/>
            <person name="Wapinski I."/>
            <person name="Roy S."/>
            <person name="Lin M.F."/>
            <person name="Heiman D.I."/>
            <person name="Young S.K."/>
            <person name="Furuya K."/>
            <person name="Guo Y."/>
            <person name="Pidoux A."/>
            <person name="Chen H.M."/>
            <person name="Robbertse B."/>
            <person name="Goldberg J.M."/>
            <person name="Aoki K."/>
            <person name="Bayne E.H."/>
            <person name="Berlin A.M."/>
            <person name="Desjardins C.A."/>
            <person name="Dobbs E."/>
            <person name="Dukaj L."/>
            <person name="Fan L."/>
            <person name="FitzGerald M.G."/>
            <person name="French C."/>
            <person name="Gujja S."/>
            <person name="Hansen K."/>
            <person name="Keifenheim D."/>
            <person name="Levin J.Z."/>
            <person name="Mosher R.A."/>
            <person name="Mueller C.A."/>
            <person name="Pfiffner J."/>
            <person name="Priest M."/>
            <person name="Russ C."/>
            <person name="Smialowska A."/>
            <person name="Swoboda P."/>
            <person name="Sykes S.M."/>
            <person name="Vaughn M."/>
            <person name="Vengrova S."/>
            <person name="Yoder R."/>
            <person name="Zeng Q."/>
            <person name="Allshire R."/>
            <person name="Baulcombe D."/>
            <person name="Birren B.W."/>
            <person name="Brown W."/>
            <person name="Ekwall K."/>
            <person name="Kellis M."/>
            <person name="Leatherwood J."/>
            <person name="Levin H."/>
            <person name="Margalit H."/>
            <person name="Martienssen R."/>
            <person name="Nieduszynski C.A."/>
            <person name="Spatafora J.W."/>
            <person name="Friedman N."/>
            <person name="Dalgaard J.Z."/>
            <person name="Baumann P."/>
            <person name="Niki H."/>
            <person name="Regev A."/>
            <person name="Nusbaum C."/>
        </authorList>
    </citation>
    <scope>NUCLEOTIDE SEQUENCE [LARGE SCALE GENOMIC DNA]</scope>
    <source>
        <strain evidence="3">OY26 / ATCC MYA-4695 / CBS 11777 / NBRC 106824 / NRRL Y48691</strain>
    </source>
</reference>
<keyword evidence="3" id="KW-1185">Reference proteome</keyword>
<proteinExistence type="predicted"/>
<dbReference type="GeneID" id="25039376"/>
<dbReference type="HOGENOM" id="CLU_2672509_0_0_1"/>
<dbReference type="RefSeq" id="XP_013022092.1">
    <property type="nucleotide sequence ID" value="XM_013166638.1"/>
</dbReference>
<organism evidence="2 3">
    <name type="scientific">Schizosaccharomyces cryophilus (strain OY26 / ATCC MYA-4695 / CBS 11777 / NBRC 106824 / NRRL Y48691)</name>
    <name type="common">Fission yeast</name>
    <dbReference type="NCBI Taxonomy" id="653667"/>
    <lineage>
        <taxon>Eukaryota</taxon>
        <taxon>Fungi</taxon>
        <taxon>Dikarya</taxon>
        <taxon>Ascomycota</taxon>
        <taxon>Taphrinomycotina</taxon>
        <taxon>Schizosaccharomycetes</taxon>
        <taxon>Schizosaccharomycetales</taxon>
        <taxon>Schizosaccharomycetaceae</taxon>
        <taxon>Schizosaccharomyces</taxon>
    </lineage>
</organism>
<dbReference type="AlphaFoldDB" id="S9VZH4"/>
<dbReference type="Proteomes" id="UP000015464">
    <property type="component" value="Unassembled WGS sequence"/>
</dbReference>